<evidence type="ECO:0000313" key="7">
    <source>
        <dbReference type="Proteomes" id="UP001175211"/>
    </source>
</evidence>
<dbReference type="GeneID" id="85353420"/>
<reference evidence="6" key="1">
    <citation type="submission" date="2023-06" db="EMBL/GenBank/DDBJ databases">
        <authorList>
            <consortium name="Lawrence Berkeley National Laboratory"/>
            <person name="Ahrendt S."/>
            <person name="Sahu N."/>
            <person name="Indic B."/>
            <person name="Wong-Bajracharya J."/>
            <person name="Merenyi Z."/>
            <person name="Ke H.-M."/>
            <person name="Monk M."/>
            <person name="Kocsube S."/>
            <person name="Drula E."/>
            <person name="Lipzen A."/>
            <person name="Balint B."/>
            <person name="Henrissat B."/>
            <person name="Andreopoulos B."/>
            <person name="Martin F.M."/>
            <person name="Harder C.B."/>
            <person name="Rigling D."/>
            <person name="Ford K.L."/>
            <person name="Foster G.D."/>
            <person name="Pangilinan J."/>
            <person name="Papanicolaou A."/>
            <person name="Barry K."/>
            <person name="LaButti K."/>
            <person name="Viragh M."/>
            <person name="Koriabine M."/>
            <person name="Yan M."/>
            <person name="Riley R."/>
            <person name="Champramary S."/>
            <person name="Plett K.L."/>
            <person name="Tsai I.J."/>
            <person name="Slot J."/>
            <person name="Sipos G."/>
            <person name="Plett J."/>
            <person name="Nagy L.G."/>
            <person name="Grigoriev I.V."/>
        </authorList>
    </citation>
    <scope>NUCLEOTIDE SEQUENCE</scope>
    <source>
        <strain evidence="6">CCBAS 213</strain>
    </source>
</reference>
<feature type="domain" description="MYND-type" evidence="5">
    <location>
        <begin position="322"/>
        <end position="367"/>
    </location>
</feature>
<protein>
    <recommendedName>
        <fullName evidence="5">MYND-type domain-containing protein</fullName>
    </recommendedName>
</protein>
<comment type="caution">
    <text evidence="6">The sequence shown here is derived from an EMBL/GenBank/DDBJ whole genome shotgun (WGS) entry which is preliminary data.</text>
</comment>
<evidence type="ECO:0000313" key="6">
    <source>
        <dbReference type="EMBL" id="KAK0452135.1"/>
    </source>
</evidence>
<evidence type="ECO:0000256" key="3">
    <source>
        <dbReference type="ARBA" id="ARBA00022833"/>
    </source>
</evidence>
<keyword evidence="1" id="KW-0479">Metal-binding</keyword>
<keyword evidence="3" id="KW-0862">Zinc</keyword>
<dbReference type="EMBL" id="JAUEPS010000031">
    <property type="protein sequence ID" value="KAK0452135.1"/>
    <property type="molecule type" value="Genomic_DNA"/>
</dbReference>
<evidence type="ECO:0000256" key="4">
    <source>
        <dbReference type="PROSITE-ProRule" id="PRU00134"/>
    </source>
</evidence>
<dbReference type="Pfam" id="PF01753">
    <property type="entry name" value="zf-MYND"/>
    <property type="match status" value="1"/>
</dbReference>
<dbReference type="Gene3D" id="6.10.140.2220">
    <property type="match status" value="1"/>
</dbReference>
<keyword evidence="2 4" id="KW-0863">Zinc-finger</keyword>
<dbReference type="AlphaFoldDB" id="A0AA39N002"/>
<evidence type="ECO:0000256" key="1">
    <source>
        <dbReference type="ARBA" id="ARBA00022723"/>
    </source>
</evidence>
<dbReference type="PROSITE" id="PS50865">
    <property type="entry name" value="ZF_MYND_2"/>
    <property type="match status" value="1"/>
</dbReference>
<dbReference type="SUPFAM" id="SSF144232">
    <property type="entry name" value="HIT/MYND zinc finger-like"/>
    <property type="match status" value="1"/>
</dbReference>
<keyword evidence="7" id="KW-1185">Reference proteome</keyword>
<dbReference type="Proteomes" id="UP001175211">
    <property type="component" value="Unassembled WGS sequence"/>
</dbReference>
<dbReference type="InterPro" id="IPR002893">
    <property type="entry name" value="Znf_MYND"/>
</dbReference>
<dbReference type="GO" id="GO:0008270">
    <property type="term" value="F:zinc ion binding"/>
    <property type="evidence" value="ECO:0007669"/>
    <property type="project" value="UniProtKB-KW"/>
</dbReference>
<dbReference type="RefSeq" id="XP_060327969.1">
    <property type="nucleotide sequence ID" value="XM_060469872.1"/>
</dbReference>
<evidence type="ECO:0000256" key="2">
    <source>
        <dbReference type="ARBA" id="ARBA00022771"/>
    </source>
</evidence>
<name>A0AA39N002_ARMTA</name>
<accession>A0AA39N002</accession>
<organism evidence="6 7">
    <name type="scientific">Armillaria tabescens</name>
    <name type="common">Ringless honey mushroom</name>
    <name type="synonym">Agaricus tabescens</name>
    <dbReference type="NCBI Taxonomy" id="1929756"/>
    <lineage>
        <taxon>Eukaryota</taxon>
        <taxon>Fungi</taxon>
        <taxon>Dikarya</taxon>
        <taxon>Basidiomycota</taxon>
        <taxon>Agaricomycotina</taxon>
        <taxon>Agaricomycetes</taxon>
        <taxon>Agaricomycetidae</taxon>
        <taxon>Agaricales</taxon>
        <taxon>Marasmiineae</taxon>
        <taxon>Physalacriaceae</taxon>
        <taxon>Desarmillaria</taxon>
    </lineage>
</organism>
<sequence length="494" mass="56689">MTETILLWTRYFFRSFDMSISLGDGPDIGGFPDKNLSCIARFLSSLTENRQFPFALYSEPDFIQNVTRLWLYLTLHGYQSAYEIRALMAGLTAFDEKIPEISELLRSRYEMEDVATAIMRGLIEDQSRQPQQYSDYIRSGKLLTFGAGISDHLYDCLVARKSIMWCCRAIRTLLSKPKTHVPSEARKRAMALQHLLGYVFSPCQHYVYNLTEALDFHLLESVLMVNHFISLNESSLGTEMTLPMTYDFLVGVLELAATFIVYRSVLRRILRIVKHANKFESTLGQGRVAQSWYRLKALALERERDMRRYDMEENKGRFICENQQCPNKETTLRTSSRRCGGCLNVMYCSPECQKIDWKAIPGHRLSCLENQSKRKGGKPYGISCIDLEFCFAKCRDDIRAHLNLIRALRTQDLNEQAGNTDPVATTIVMSYRGPGKGVRMLRRDISTCAELVGEDKWQSVKKADEDVIIIMEIPHVRGQPLYHAFPLSERGIAL</sequence>
<proteinExistence type="predicted"/>
<evidence type="ECO:0000259" key="5">
    <source>
        <dbReference type="PROSITE" id="PS50865"/>
    </source>
</evidence>
<gene>
    <name evidence="6" type="ORF">EV420DRAFT_1482221</name>
</gene>